<dbReference type="PANTHER" id="PTHR33103:SF120">
    <property type="entry name" value="UBIQUITIN-LIKE DOMAIN-CONTAINING PROTEIN"/>
    <property type="match status" value="1"/>
</dbReference>
<comment type="caution">
    <text evidence="1">The sequence shown here is derived from an EMBL/GenBank/DDBJ whole genome shotgun (WGS) entry which is preliminary data.</text>
</comment>
<keyword evidence="2" id="KW-1185">Reference proteome</keyword>
<dbReference type="Proteomes" id="UP000823388">
    <property type="component" value="Chromosome 9N"/>
</dbReference>
<proteinExistence type="predicted"/>
<dbReference type="AlphaFoldDB" id="A0A8T0NA52"/>
<reference evidence="1" key="1">
    <citation type="submission" date="2020-05" db="EMBL/GenBank/DDBJ databases">
        <title>WGS assembly of Panicum virgatum.</title>
        <authorList>
            <person name="Lovell J.T."/>
            <person name="Jenkins J."/>
            <person name="Shu S."/>
            <person name="Juenger T.E."/>
            <person name="Schmutz J."/>
        </authorList>
    </citation>
    <scope>NUCLEOTIDE SEQUENCE</scope>
    <source>
        <strain evidence="1">AP13</strain>
    </source>
</reference>
<protein>
    <recommendedName>
        <fullName evidence="3">DUF674 family protein</fullName>
    </recommendedName>
</protein>
<dbReference type="PANTHER" id="PTHR33103">
    <property type="entry name" value="OS01G0153900 PROTEIN"/>
    <property type="match status" value="1"/>
</dbReference>
<accession>A0A8T0NA52</accession>
<organism evidence="1 2">
    <name type="scientific">Panicum virgatum</name>
    <name type="common">Blackwell switchgrass</name>
    <dbReference type="NCBI Taxonomy" id="38727"/>
    <lineage>
        <taxon>Eukaryota</taxon>
        <taxon>Viridiplantae</taxon>
        <taxon>Streptophyta</taxon>
        <taxon>Embryophyta</taxon>
        <taxon>Tracheophyta</taxon>
        <taxon>Spermatophyta</taxon>
        <taxon>Magnoliopsida</taxon>
        <taxon>Liliopsida</taxon>
        <taxon>Poales</taxon>
        <taxon>Poaceae</taxon>
        <taxon>PACMAD clade</taxon>
        <taxon>Panicoideae</taxon>
        <taxon>Panicodae</taxon>
        <taxon>Paniceae</taxon>
        <taxon>Panicinae</taxon>
        <taxon>Panicum</taxon>
        <taxon>Panicum sect. Hiantes</taxon>
    </lineage>
</organism>
<dbReference type="Pfam" id="PF05056">
    <property type="entry name" value="DUF674"/>
    <property type="match status" value="1"/>
</dbReference>
<evidence type="ECO:0000313" key="1">
    <source>
        <dbReference type="EMBL" id="KAG2543936.1"/>
    </source>
</evidence>
<sequence>MAGIKIKLAVDSTRDRVLFADAGSDFVDVLLSFLTLPVSAVQFCAGSSSPGCLSSLRESVRQLRGSNLLKGDACHGMLLRPHVQELPCQLHHSMPCDCFRVIVTSLPSEQGHGSDCTCWKVMARVVRVYNIAIRANYQMFVKEKQRFVIGDDLVIKPASTVSTLSMLQKVTSDRIGHEFEEVEVCVGLAEVASMLKASISSKTVFTKAFLSKESDPPAPHVTNNQINVDPKIQHQCDRDPDSSPHFNIKIFYDRHRKRVMYAECKHDFVDLILSFLTYPVGSLFKNLGGTSHLGSSLDNLYSSAVDLNVLNTTLERTIPEWFNLGRLPCSRCSEDNIVKGCDLCDPQFSRDATYVVDDDLLIYQASAILVMKHRCKVDKEKVLEMDVAISKLETVDLLKATLTSC</sequence>
<name>A0A8T0NA52_PANVG</name>
<evidence type="ECO:0008006" key="3">
    <source>
        <dbReference type="Google" id="ProtNLM"/>
    </source>
</evidence>
<dbReference type="EMBL" id="CM029054">
    <property type="protein sequence ID" value="KAG2543936.1"/>
    <property type="molecule type" value="Genomic_DNA"/>
</dbReference>
<dbReference type="InterPro" id="IPR007750">
    <property type="entry name" value="DUF674"/>
</dbReference>
<gene>
    <name evidence="1" type="ORF">PVAP13_9NG778400</name>
</gene>
<evidence type="ECO:0000313" key="2">
    <source>
        <dbReference type="Proteomes" id="UP000823388"/>
    </source>
</evidence>